<evidence type="ECO:0000313" key="8">
    <source>
        <dbReference type="EMBL" id="QDT42929.1"/>
    </source>
</evidence>
<dbReference type="KEGG" id="gaz:Pan241w_30240"/>
<dbReference type="InterPro" id="IPR025202">
    <property type="entry name" value="PLD-like_dom"/>
</dbReference>
<dbReference type="GO" id="GO:0016891">
    <property type="term" value="F:RNA endonuclease activity producing 5'-phosphomonoesters, hydrolytic mechanism"/>
    <property type="evidence" value="ECO:0007669"/>
    <property type="project" value="TreeGrafter"/>
</dbReference>
<evidence type="ECO:0000256" key="1">
    <source>
        <dbReference type="ARBA" id="ARBA00000798"/>
    </source>
</evidence>
<protein>
    <recommendedName>
        <fullName evidence="3">phospholipase D</fullName>
        <ecNumber evidence="3">3.1.4.4</ecNumber>
    </recommendedName>
</protein>
<keyword evidence="9" id="KW-1185">Reference proteome</keyword>
<dbReference type="OrthoDB" id="9765044at2"/>
<accession>A0A517RGC6</accession>
<proteinExistence type="inferred from homology"/>
<dbReference type="GO" id="GO:0004630">
    <property type="term" value="F:phospholipase D activity"/>
    <property type="evidence" value="ECO:0007669"/>
    <property type="project" value="UniProtKB-EC"/>
</dbReference>
<dbReference type="Pfam" id="PF13091">
    <property type="entry name" value="PLDc_2"/>
    <property type="match status" value="1"/>
</dbReference>
<reference evidence="8 9" key="1">
    <citation type="submission" date="2019-02" db="EMBL/GenBank/DDBJ databases">
        <title>Deep-cultivation of Planctomycetes and their phenomic and genomic characterization uncovers novel biology.</title>
        <authorList>
            <person name="Wiegand S."/>
            <person name="Jogler M."/>
            <person name="Boedeker C."/>
            <person name="Pinto D."/>
            <person name="Vollmers J."/>
            <person name="Rivas-Marin E."/>
            <person name="Kohn T."/>
            <person name="Peeters S.H."/>
            <person name="Heuer A."/>
            <person name="Rast P."/>
            <person name="Oberbeckmann S."/>
            <person name="Bunk B."/>
            <person name="Jeske O."/>
            <person name="Meyerdierks A."/>
            <person name="Storesund J.E."/>
            <person name="Kallscheuer N."/>
            <person name="Luecker S."/>
            <person name="Lage O.M."/>
            <person name="Pohl T."/>
            <person name="Merkel B.J."/>
            <person name="Hornburger P."/>
            <person name="Mueller R.-W."/>
            <person name="Bruemmer F."/>
            <person name="Labrenz M."/>
            <person name="Spormann A.M."/>
            <person name="Op den Camp H."/>
            <person name="Overmann J."/>
            <person name="Amann R."/>
            <person name="Jetten M.S.M."/>
            <person name="Mascher T."/>
            <person name="Medema M.H."/>
            <person name="Devos D.P."/>
            <person name="Kaster A.-K."/>
            <person name="Ovreas L."/>
            <person name="Rohde M."/>
            <person name="Galperin M.Y."/>
            <person name="Jogler C."/>
        </authorList>
    </citation>
    <scope>NUCLEOTIDE SEQUENCE [LARGE SCALE GENOMIC DNA]</scope>
    <source>
        <strain evidence="8 9">Pan241w</strain>
    </source>
</reference>
<dbReference type="Proteomes" id="UP000317171">
    <property type="component" value="Chromosome"/>
</dbReference>
<dbReference type="CDD" id="cd09171">
    <property type="entry name" value="PLDc_vPLD6_like"/>
    <property type="match status" value="1"/>
</dbReference>
<dbReference type="RefSeq" id="WP_145216955.1">
    <property type="nucleotide sequence ID" value="NZ_CP036269.1"/>
</dbReference>
<comment type="catalytic activity">
    <reaction evidence="1">
        <text>a 1,2-diacyl-sn-glycero-3-phosphocholine + H2O = a 1,2-diacyl-sn-glycero-3-phosphate + choline + H(+)</text>
        <dbReference type="Rhea" id="RHEA:14445"/>
        <dbReference type="ChEBI" id="CHEBI:15354"/>
        <dbReference type="ChEBI" id="CHEBI:15377"/>
        <dbReference type="ChEBI" id="CHEBI:15378"/>
        <dbReference type="ChEBI" id="CHEBI:57643"/>
        <dbReference type="ChEBI" id="CHEBI:58608"/>
        <dbReference type="EC" id="3.1.4.4"/>
    </reaction>
</comment>
<name>A0A517RGC6_9PLAN</name>
<comment type="similarity">
    <text evidence="2">Belongs to the phospholipase D family.</text>
</comment>
<gene>
    <name evidence="8" type="primary">pld</name>
    <name evidence="8" type="ORF">Pan241w_30240</name>
</gene>
<evidence type="ECO:0000256" key="6">
    <source>
        <dbReference type="ARBA" id="ARBA00023098"/>
    </source>
</evidence>
<sequence>MDRSQIRNMLLQTFADFQMTRSERSALNQIFSHITLTDHNLALVRKEAFEIFREHKPATVPDEKSLAWLEDVMKILANTKSRESDLKSEALFSPRDDCSHRICRMIDSARKQIDICVFTITDDRVTRAIQDAHQRKVSVRIISDNDKSYDLGSDIEQLSRSGIPVRIDQTEFHMHHKFALFDSEFMLTGSYNWTRSASKNNSENLIITNDPALLIRFESEFEKLWDEFEP</sequence>
<dbReference type="PROSITE" id="PS50035">
    <property type="entry name" value="PLD"/>
    <property type="match status" value="1"/>
</dbReference>
<dbReference type="SUPFAM" id="SSF56024">
    <property type="entry name" value="Phospholipase D/nuclease"/>
    <property type="match status" value="1"/>
</dbReference>
<keyword evidence="5" id="KW-0442">Lipid degradation</keyword>
<dbReference type="InterPro" id="IPR001736">
    <property type="entry name" value="PLipase_D/transphosphatidylase"/>
</dbReference>
<evidence type="ECO:0000313" key="9">
    <source>
        <dbReference type="Proteomes" id="UP000317171"/>
    </source>
</evidence>
<organism evidence="8 9">
    <name type="scientific">Gimesia alba</name>
    <dbReference type="NCBI Taxonomy" id="2527973"/>
    <lineage>
        <taxon>Bacteria</taxon>
        <taxon>Pseudomonadati</taxon>
        <taxon>Planctomycetota</taxon>
        <taxon>Planctomycetia</taxon>
        <taxon>Planctomycetales</taxon>
        <taxon>Planctomycetaceae</taxon>
        <taxon>Gimesia</taxon>
    </lineage>
</organism>
<evidence type="ECO:0000256" key="5">
    <source>
        <dbReference type="ARBA" id="ARBA00022963"/>
    </source>
</evidence>
<dbReference type="Gene3D" id="3.30.870.10">
    <property type="entry name" value="Endonuclease Chain A"/>
    <property type="match status" value="1"/>
</dbReference>
<dbReference type="AlphaFoldDB" id="A0A517RGC6"/>
<dbReference type="PANTHER" id="PTHR43856">
    <property type="entry name" value="CARDIOLIPIN HYDROLASE"/>
    <property type="match status" value="1"/>
</dbReference>
<feature type="domain" description="PLD phosphodiesterase" evidence="7">
    <location>
        <begin position="170"/>
        <end position="197"/>
    </location>
</feature>
<dbReference type="PANTHER" id="PTHR43856:SF1">
    <property type="entry name" value="MITOCHONDRIAL CARDIOLIPIN HYDROLASE"/>
    <property type="match status" value="1"/>
</dbReference>
<evidence type="ECO:0000259" key="7">
    <source>
        <dbReference type="PROSITE" id="PS50035"/>
    </source>
</evidence>
<dbReference type="EC" id="3.1.4.4" evidence="3"/>
<keyword evidence="6" id="KW-0443">Lipid metabolism</keyword>
<dbReference type="InterPro" id="IPR051406">
    <property type="entry name" value="PLD_domain"/>
</dbReference>
<dbReference type="GO" id="GO:0006793">
    <property type="term" value="P:phosphorus metabolic process"/>
    <property type="evidence" value="ECO:0007669"/>
    <property type="project" value="UniProtKB-ARBA"/>
</dbReference>
<keyword evidence="4 8" id="KW-0378">Hydrolase</keyword>
<evidence type="ECO:0000256" key="3">
    <source>
        <dbReference type="ARBA" id="ARBA00012027"/>
    </source>
</evidence>
<dbReference type="EMBL" id="CP036269">
    <property type="protein sequence ID" value="QDT42929.1"/>
    <property type="molecule type" value="Genomic_DNA"/>
</dbReference>
<evidence type="ECO:0000256" key="4">
    <source>
        <dbReference type="ARBA" id="ARBA00022801"/>
    </source>
</evidence>
<evidence type="ECO:0000256" key="2">
    <source>
        <dbReference type="ARBA" id="ARBA00008664"/>
    </source>
</evidence>
<dbReference type="GO" id="GO:0016042">
    <property type="term" value="P:lipid catabolic process"/>
    <property type="evidence" value="ECO:0007669"/>
    <property type="project" value="UniProtKB-KW"/>
</dbReference>